<feature type="compositionally biased region" description="Polar residues" evidence="5">
    <location>
        <begin position="157"/>
        <end position="168"/>
    </location>
</feature>
<dbReference type="PROSITE" id="PS51318">
    <property type="entry name" value="TAT"/>
    <property type="match status" value="1"/>
</dbReference>
<comment type="caution">
    <text evidence="7">The sequence shown here is derived from an EMBL/GenBank/DDBJ whole genome shotgun (WGS) entry which is preliminary data.</text>
</comment>
<dbReference type="PRINTS" id="PR00727">
    <property type="entry name" value="LEADERPTASE"/>
</dbReference>
<dbReference type="Proteomes" id="UP001596972">
    <property type="component" value="Unassembled WGS sequence"/>
</dbReference>
<reference evidence="8" key="1">
    <citation type="journal article" date="2019" name="Int. J. Syst. Evol. Microbiol.">
        <title>The Global Catalogue of Microorganisms (GCM) 10K type strain sequencing project: providing services to taxonomists for standard genome sequencing and annotation.</title>
        <authorList>
            <consortium name="The Broad Institute Genomics Platform"/>
            <consortium name="The Broad Institute Genome Sequencing Center for Infectious Disease"/>
            <person name="Wu L."/>
            <person name="Ma J."/>
        </authorList>
    </citation>
    <scope>NUCLEOTIDE SEQUENCE [LARGE SCALE GENOMIC DNA]</scope>
    <source>
        <strain evidence="8">JCM 31202</strain>
    </source>
</reference>
<name>A0ABW3EIK9_9ACTN</name>
<keyword evidence="4" id="KW-0378">Hydrolase</keyword>
<evidence type="ECO:0000256" key="4">
    <source>
        <dbReference type="ARBA" id="ARBA00022801"/>
    </source>
</evidence>
<protein>
    <submittedName>
        <fullName evidence="7">S26 family signal peptidase</fullName>
    </submittedName>
</protein>
<sequence>MSISRRRLAPGVAAAAALAALGWARGNLVVVTVGGTSMAPTLREGDRVLVRRRPLHRVRRGDVVVLEPPPDGPLLPGPPGPDGRTWNVKRVAALPGDPLPPGVPGEDGTVPAGTLAVLGDNPDSVDSRHRGPYPGDRLLGVVVRRLSVTPPPGQRPSHGTNPPTGGHR</sequence>
<gene>
    <name evidence="7" type="ORF">ACFQ11_03990</name>
</gene>
<dbReference type="PANTHER" id="PTHR43390:SF1">
    <property type="entry name" value="CHLOROPLAST PROCESSING PEPTIDASE"/>
    <property type="match status" value="1"/>
</dbReference>
<dbReference type="PANTHER" id="PTHR43390">
    <property type="entry name" value="SIGNAL PEPTIDASE I"/>
    <property type="match status" value="1"/>
</dbReference>
<evidence type="ECO:0000256" key="5">
    <source>
        <dbReference type="SAM" id="MobiDB-lite"/>
    </source>
</evidence>
<feature type="domain" description="Peptidase S26" evidence="6">
    <location>
        <begin position="21"/>
        <end position="97"/>
    </location>
</feature>
<dbReference type="InterPro" id="IPR000223">
    <property type="entry name" value="Pept_S26A_signal_pept_1"/>
</dbReference>
<dbReference type="Gene3D" id="2.10.109.10">
    <property type="entry name" value="Umud Fragment, subunit A"/>
    <property type="match status" value="1"/>
</dbReference>
<dbReference type="RefSeq" id="WP_378296400.1">
    <property type="nucleotide sequence ID" value="NZ_JBHTJA010000004.1"/>
</dbReference>
<feature type="domain" description="Peptidase S26" evidence="6">
    <location>
        <begin position="108"/>
        <end position="143"/>
    </location>
</feature>
<dbReference type="CDD" id="cd06462">
    <property type="entry name" value="Peptidase_S24_S26"/>
    <property type="match status" value="1"/>
</dbReference>
<dbReference type="InterPro" id="IPR019756">
    <property type="entry name" value="Pept_S26A_signal_pept_1_Ser-AS"/>
</dbReference>
<comment type="subcellular location">
    <subcellularLocation>
        <location evidence="1">Cell membrane</location>
        <topology evidence="1">Single-pass type II membrane protein</topology>
    </subcellularLocation>
</comment>
<evidence type="ECO:0000313" key="8">
    <source>
        <dbReference type="Proteomes" id="UP001596972"/>
    </source>
</evidence>
<dbReference type="EMBL" id="JBHTJA010000004">
    <property type="protein sequence ID" value="MFD0899540.1"/>
    <property type="molecule type" value="Genomic_DNA"/>
</dbReference>
<dbReference type="PROSITE" id="PS00501">
    <property type="entry name" value="SPASE_I_1"/>
    <property type="match status" value="1"/>
</dbReference>
<proteinExistence type="inferred from homology"/>
<dbReference type="SUPFAM" id="SSF51306">
    <property type="entry name" value="LexA/Signal peptidase"/>
    <property type="match status" value="1"/>
</dbReference>
<keyword evidence="8" id="KW-1185">Reference proteome</keyword>
<keyword evidence="3" id="KW-0645">Protease</keyword>
<dbReference type="Pfam" id="PF10502">
    <property type="entry name" value="Peptidase_S26"/>
    <property type="match status" value="2"/>
</dbReference>
<evidence type="ECO:0000256" key="2">
    <source>
        <dbReference type="ARBA" id="ARBA00009370"/>
    </source>
</evidence>
<accession>A0ABW3EIK9</accession>
<dbReference type="InterPro" id="IPR036286">
    <property type="entry name" value="LexA/Signal_pep-like_sf"/>
</dbReference>
<dbReference type="InterPro" id="IPR006311">
    <property type="entry name" value="TAT_signal"/>
</dbReference>
<evidence type="ECO:0000313" key="7">
    <source>
        <dbReference type="EMBL" id="MFD0899540.1"/>
    </source>
</evidence>
<evidence type="ECO:0000256" key="3">
    <source>
        <dbReference type="ARBA" id="ARBA00022670"/>
    </source>
</evidence>
<evidence type="ECO:0000259" key="6">
    <source>
        <dbReference type="Pfam" id="PF10502"/>
    </source>
</evidence>
<dbReference type="InterPro" id="IPR019533">
    <property type="entry name" value="Peptidase_S26"/>
</dbReference>
<organism evidence="7 8">
    <name type="scientific">Actinomadura sediminis</name>
    <dbReference type="NCBI Taxonomy" id="1038904"/>
    <lineage>
        <taxon>Bacteria</taxon>
        <taxon>Bacillati</taxon>
        <taxon>Actinomycetota</taxon>
        <taxon>Actinomycetes</taxon>
        <taxon>Streptosporangiales</taxon>
        <taxon>Thermomonosporaceae</taxon>
        <taxon>Actinomadura</taxon>
    </lineage>
</organism>
<feature type="region of interest" description="Disordered" evidence="5">
    <location>
        <begin position="147"/>
        <end position="168"/>
    </location>
</feature>
<evidence type="ECO:0000256" key="1">
    <source>
        <dbReference type="ARBA" id="ARBA00004401"/>
    </source>
</evidence>
<comment type="similarity">
    <text evidence="2">Belongs to the peptidase S26 family.</text>
</comment>